<protein>
    <submittedName>
        <fullName evidence="2">Uncharacterized protein</fullName>
    </submittedName>
</protein>
<comment type="caution">
    <text evidence="2">The sequence shown here is derived from an EMBL/GenBank/DDBJ whole genome shotgun (WGS) entry which is preliminary data.</text>
</comment>
<dbReference type="AlphaFoldDB" id="A0A3D8WXZ3"/>
<reference evidence="2 3" key="1">
    <citation type="journal article" date="2018" name="Appl. Environ. Microbiol.">
        <title>Antimicrobial susceptibility testing and tentative epidemiological cut-off values of five Bacillus species relevant for use as animal feed additives or for plant protection.</title>
        <authorList>
            <person name="Agerso Y."/>
            <person name="Stuer-Lauridsen B."/>
            <person name="Bjerre K."/>
            <person name="Jensen M.G."/>
            <person name="Johansen E."/>
            <person name="Bennedsen M."/>
            <person name="Brockmann E."/>
            <person name="Nielsen B."/>
        </authorList>
    </citation>
    <scope>NUCLEOTIDE SEQUENCE [LARGE SCALE GENOMIC DNA]</scope>
    <source>
        <strain evidence="2 3">CHCC20162</strain>
    </source>
</reference>
<organism evidence="2 3">
    <name type="scientific">Priestia megaterium</name>
    <name type="common">Bacillus megaterium</name>
    <dbReference type="NCBI Taxonomy" id="1404"/>
    <lineage>
        <taxon>Bacteria</taxon>
        <taxon>Bacillati</taxon>
        <taxon>Bacillota</taxon>
        <taxon>Bacilli</taxon>
        <taxon>Bacillales</taxon>
        <taxon>Bacillaceae</taxon>
        <taxon>Priestia</taxon>
    </lineage>
</organism>
<proteinExistence type="predicted"/>
<dbReference type="EMBL" id="PQWM01000028">
    <property type="protein sequence ID" value="RDZ11515.1"/>
    <property type="molecule type" value="Genomic_DNA"/>
</dbReference>
<accession>A0A3D8WXZ3</accession>
<evidence type="ECO:0000313" key="2">
    <source>
        <dbReference type="EMBL" id="RDZ11515.1"/>
    </source>
</evidence>
<evidence type="ECO:0000313" key="3">
    <source>
        <dbReference type="Proteomes" id="UP000256519"/>
    </source>
</evidence>
<dbReference type="RefSeq" id="WP_116076656.1">
    <property type="nucleotide sequence ID" value="NZ_CP187630.1"/>
</dbReference>
<sequence>MNVKSEVNALQKRLLARLNVKTGSTLYIIIQEVSRQAYAKQSFVVSQKNSTLAEKCGVTASTISRNLKKIKEKCADLLTIEQNRNTGAQFAALVFTFVRQSNCEKNSHLKQHQTETSNGEQTEQVNSDAEPVEVAENTSNSFSKTNYNFYQNYNKNTNVNSKEVQQEKIIHNAYLKFKKHINKILFFKILAEVKSKKGIFNFKAYLEGALSNVANHIKCNNGTKMIEHRGLSDFYGVLMGE</sequence>
<name>A0A3D8WXZ3_PRIMG</name>
<feature type="region of interest" description="Disordered" evidence="1">
    <location>
        <begin position="106"/>
        <end position="138"/>
    </location>
</feature>
<dbReference type="Proteomes" id="UP000256519">
    <property type="component" value="Unassembled WGS sequence"/>
</dbReference>
<feature type="compositionally biased region" description="Polar residues" evidence="1">
    <location>
        <begin position="114"/>
        <end position="127"/>
    </location>
</feature>
<gene>
    <name evidence="2" type="ORF">C3744_20860</name>
</gene>
<evidence type="ECO:0000256" key="1">
    <source>
        <dbReference type="SAM" id="MobiDB-lite"/>
    </source>
</evidence>